<accession>A0A7T7XMT9</accession>
<evidence type="ECO:0000313" key="4">
    <source>
        <dbReference type="Proteomes" id="UP000595917"/>
    </source>
</evidence>
<feature type="transmembrane region" description="Helical" evidence="1">
    <location>
        <begin position="123"/>
        <end position="142"/>
    </location>
</feature>
<feature type="transmembrane region" description="Helical" evidence="1">
    <location>
        <begin position="202"/>
        <end position="218"/>
    </location>
</feature>
<dbReference type="SUPFAM" id="SSF48317">
    <property type="entry name" value="Acid phosphatase/Vanadium-dependent haloperoxidase"/>
    <property type="match status" value="1"/>
</dbReference>
<dbReference type="SMART" id="SM00014">
    <property type="entry name" value="acidPPc"/>
    <property type="match status" value="1"/>
</dbReference>
<dbReference type="KEGG" id="bhc:JFL75_20345"/>
<dbReference type="RefSeq" id="WP_215626555.1">
    <property type="nucleotide sequence ID" value="NZ_CP067089.2"/>
</dbReference>
<feature type="transmembrane region" description="Helical" evidence="1">
    <location>
        <begin position="148"/>
        <end position="165"/>
    </location>
</feature>
<keyword evidence="1" id="KW-0812">Transmembrane</keyword>
<dbReference type="PANTHER" id="PTHR14969">
    <property type="entry name" value="SPHINGOSINE-1-PHOSPHATE PHOSPHOHYDROLASE"/>
    <property type="match status" value="1"/>
</dbReference>
<sequence>MEQVYQWGIAVIQGIQRMENPFMTALMKGITFLGTEYVYVVLMALIFWCIDEKRGFRLSVAVIFSAWLNTWMKALLKQPRPYDLDPSVGRAYESSYGIPSGHAQNSLVLGMVLASWGTKKRYYLFAVLASAVIGFTRLYLGVHFPTDLFAGWLLGLIILAVYAVFGNLIEALLTAGGIRAQIITAAAVSLLMNAVYPEDTNLSGLFLGMGAGYSLMVNRFPFSAGKGPDGLKPKFPVLILRYITGLAGALVIFLALKALLPGETSAYYQLGRFVRYGAAGFWVCAGAPWLFLRFGLAGRRDGTNQGEESPAE</sequence>
<protein>
    <submittedName>
        <fullName evidence="3">Phosphatase PAP2 family protein</fullName>
    </submittedName>
</protein>
<feature type="transmembrane region" description="Helical" evidence="1">
    <location>
        <begin position="239"/>
        <end position="261"/>
    </location>
</feature>
<keyword evidence="1" id="KW-1133">Transmembrane helix</keyword>
<name>A0A7T7XMT9_9SPIR</name>
<dbReference type="EMBL" id="CP067089">
    <property type="protein sequence ID" value="QQO09249.1"/>
    <property type="molecule type" value="Genomic_DNA"/>
</dbReference>
<evidence type="ECO:0000256" key="1">
    <source>
        <dbReference type="SAM" id="Phobius"/>
    </source>
</evidence>
<gene>
    <name evidence="3" type="ORF">JFL75_20345</name>
</gene>
<dbReference type="Gene3D" id="1.20.144.10">
    <property type="entry name" value="Phosphatidic acid phosphatase type 2/haloperoxidase"/>
    <property type="match status" value="2"/>
</dbReference>
<organism evidence="3 4">
    <name type="scientific">Breznakiella homolactica</name>
    <dbReference type="NCBI Taxonomy" id="2798577"/>
    <lineage>
        <taxon>Bacteria</taxon>
        <taxon>Pseudomonadati</taxon>
        <taxon>Spirochaetota</taxon>
        <taxon>Spirochaetia</taxon>
        <taxon>Spirochaetales</taxon>
        <taxon>Breznakiellaceae</taxon>
        <taxon>Breznakiella</taxon>
    </lineage>
</organism>
<feature type="transmembrane region" description="Helical" evidence="1">
    <location>
        <begin position="30"/>
        <end position="49"/>
    </location>
</feature>
<feature type="transmembrane region" description="Helical" evidence="1">
    <location>
        <begin position="273"/>
        <end position="292"/>
    </location>
</feature>
<dbReference type="PANTHER" id="PTHR14969:SF13">
    <property type="entry name" value="AT30094P"/>
    <property type="match status" value="1"/>
</dbReference>
<dbReference type="Pfam" id="PF01569">
    <property type="entry name" value="PAP2"/>
    <property type="match status" value="1"/>
</dbReference>
<dbReference type="Proteomes" id="UP000595917">
    <property type="component" value="Chromosome"/>
</dbReference>
<proteinExistence type="predicted"/>
<evidence type="ECO:0000313" key="3">
    <source>
        <dbReference type="EMBL" id="QQO09249.1"/>
    </source>
</evidence>
<keyword evidence="1" id="KW-0472">Membrane</keyword>
<evidence type="ECO:0000259" key="2">
    <source>
        <dbReference type="SMART" id="SM00014"/>
    </source>
</evidence>
<reference evidence="3" key="1">
    <citation type="submission" date="2021-01" db="EMBL/GenBank/DDBJ databases">
        <title>Description of Breznakiella homolactica.</title>
        <authorList>
            <person name="Song Y."/>
            <person name="Brune A."/>
        </authorList>
    </citation>
    <scope>NUCLEOTIDE SEQUENCE</scope>
    <source>
        <strain evidence="3">RmG30</strain>
    </source>
</reference>
<dbReference type="InterPro" id="IPR000326">
    <property type="entry name" value="PAP2/HPO"/>
</dbReference>
<feature type="domain" description="Phosphatidic acid phosphatase type 2/haloperoxidase" evidence="2">
    <location>
        <begin position="56"/>
        <end position="163"/>
    </location>
</feature>
<keyword evidence="4" id="KW-1185">Reference proteome</keyword>
<dbReference type="AlphaFoldDB" id="A0A7T7XMT9"/>
<dbReference type="InterPro" id="IPR036938">
    <property type="entry name" value="PAP2/HPO_sf"/>
</dbReference>